<feature type="region of interest" description="Disordered" evidence="1">
    <location>
        <begin position="1"/>
        <end position="30"/>
    </location>
</feature>
<reference evidence="3 4" key="1">
    <citation type="submission" date="2014-04" db="EMBL/GenBank/DDBJ databases">
        <authorList>
            <consortium name="DOE Joint Genome Institute"/>
            <person name="Kuo A."/>
            <person name="Girlanda M."/>
            <person name="Perotto S."/>
            <person name="Kohler A."/>
            <person name="Nagy L.G."/>
            <person name="Floudas D."/>
            <person name="Copeland A."/>
            <person name="Barry K.W."/>
            <person name="Cichocki N."/>
            <person name="Veneault-Fourrey C."/>
            <person name="LaButti K."/>
            <person name="Lindquist E.A."/>
            <person name="Lipzen A."/>
            <person name="Lundell T."/>
            <person name="Morin E."/>
            <person name="Murat C."/>
            <person name="Sun H."/>
            <person name="Tunlid A."/>
            <person name="Henrissat B."/>
            <person name="Grigoriev I.V."/>
            <person name="Hibbett D.S."/>
            <person name="Martin F."/>
            <person name="Nordberg H.P."/>
            <person name="Cantor M.N."/>
            <person name="Hua S.X."/>
        </authorList>
    </citation>
    <scope>NUCLEOTIDE SEQUENCE [LARGE SCALE GENOMIC DNA]</scope>
    <source>
        <strain evidence="3 4">MUT 4182</strain>
    </source>
</reference>
<evidence type="ECO:0000313" key="3">
    <source>
        <dbReference type="EMBL" id="KIO28948.1"/>
    </source>
</evidence>
<dbReference type="GO" id="GO:0004674">
    <property type="term" value="F:protein serine/threonine kinase activity"/>
    <property type="evidence" value="ECO:0007669"/>
    <property type="project" value="TreeGrafter"/>
</dbReference>
<feature type="domain" description="Protein kinase" evidence="2">
    <location>
        <begin position="138"/>
        <end position="374"/>
    </location>
</feature>
<keyword evidence="4" id="KW-1185">Reference proteome</keyword>
<accession>A0A0C3L5A9</accession>
<name>A0A0C3L5A9_9AGAM</name>
<proteinExistence type="predicted"/>
<dbReference type="Proteomes" id="UP000054248">
    <property type="component" value="Unassembled WGS sequence"/>
</dbReference>
<dbReference type="InterPro" id="IPR008271">
    <property type="entry name" value="Ser/Thr_kinase_AS"/>
</dbReference>
<dbReference type="SMART" id="SM00220">
    <property type="entry name" value="S_TKc"/>
    <property type="match status" value="1"/>
</dbReference>
<evidence type="ECO:0000259" key="2">
    <source>
        <dbReference type="PROSITE" id="PS50011"/>
    </source>
</evidence>
<dbReference type="Gene3D" id="1.10.510.10">
    <property type="entry name" value="Transferase(Phosphotransferase) domain 1"/>
    <property type="match status" value="1"/>
</dbReference>
<reference evidence="4" key="2">
    <citation type="submission" date="2015-01" db="EMBL/GenBank/DDBJ databases">
        <title>Evolutionary Origins and Diversification of the Mycorrhizal Mutualists.</title>
        <authorList>
            <consortium name="DOE Joint Genome Institute"/>
            <consortium name="Mycorrhizal Genomics Consortium"/>
            <person name="Kohler A."/>
            <person name="Kuo A."/>
            <person name="Nagy L.G."/>
            <person name="Floudas D."/>
            <person name="Copeland A."/>
            <person name="Barry K.W."/>
            <person name="Cichocki N."/>
            <person name="Veneault-Fourrey C."/>
            <person name="LaButti K."/>
            <person name="Lindquist E.A."/>
            <person name="Lipzen A."/>
            <person name="Lundell T."/>
            <person name="Morin E."/>
            <person name="Murat C."/>
            <person name="Riley R."/>
            <person name="Ohm R."/>
            <person name="Sun H."/>
            <person name="Tunlid A."/>
            <person name="Henrissat B."/>
            <person name="Grigoriev I.V."/>
            <person name="Hibbett D.S."/>
            <person name="Martin F."/>
        </authorList>
    </citation>
    <scope>NUCLEOTIDE SEQUENCE [LARGE SCALE GENOMIC DNA]</scope>
    <source>
        <strain evidence="4">MUT 4182</strain>
    </source>
</reference>
<evidence type="ECO:0000256" key="1">
    <source>
        <dbReference type="SAM" id="MobiDB-lite"/>
    </source>
</evidence>
<organism evidence="3 4">
    <name type="scientific">Tulasnella calospora MUT 4182</name>
    <dbReference type="NCBI Taxonomy" id="1051891"/>
    <lineage>
        <taxon>Eukaryota</taxon>
        <taxon>Fungi</taxon>
        <taxon>Dikarya</taxon>
        <taxon>Basidiomycota</taxon>
        <taxon>Agaricomycotina</taxon>
        <taxon>Agaricomycetes</taxon>
        <taxon>Cantharellales</taxon>
        <taxon>Tulasnellaceae</taxon>
        <taxon>Tulasnella</taxon>
    </lineage>
</organism>
<feature type="compositionally biased region" description="Basic and acidic residues" evidence="1">
    <location>
        <begin position="1"/>
        <end position="10"/>
    </location>
</feature>
<dbReference type="InterPro" id="IPR051681">
    <property type="entry name" value="Ser/Thr_Kinases-Pseudokinases"/>
</dbReference>
<dbReference type="InterPro" id="IPR011009">
    <property type="entry name" value="Kinase-like_dom_sf"/>
</dbReference>
<dbReference type="PROSITE" id="PS00108">
    <property type="entry name" value="PROTEIN_KINASE_ST"/>
    <property type="match status" value="1"/>
</dbReference>
<dbReference type="OrthoDB" id="3247215at2759"/>
<dbReference type="AlphaFoldDB" id="A0A0C3L5A9"/>
<dbReference type="HOGENOM" id="CLU_000288_7_37_1"/>
<evidence type="ECO:0000313" key="4">
    <source>
        <dbReference type="Proteomes" id="UP000054248"/>
    </source>
</evidence>
<dbReference type="SUPFAM" id="SSF56112">
    <property type="entry name" value="Protein kinase-like (PK-like)"/>
    <property type="match status" value="1"/>
</dbReference>
<gene>
    <name evidence="3" type="ORF">M407DRAFT_21854</name>
</gene>
<dbReference type="GO" id="GO:0005524">
    <property type="term" value="F:ATP binding"/>
    <property type="evidence" value="ECO:0007669"/>
    <property type="project" value="InterPro"/>
</dbReference>
<protein>
    <recommendedName>
        <fullName evidence="2">Protein kinase domain-containing protein</fullName>
    </recommendedName>
</protein>
<sequence>MNNDESRPEGSRSSAPRSDNEDSGAESRLNAKLRDKLDQLAQWRIHPSLITFPKQAPEFHGGYATVSGALWAVTSGREDGMSQSDVLEGGVMGPSSRTGRSIPGVSTPEGDSDTKRKKKETDRSSVGRKMKLMSKGEGLLMKLLGRTATSPARVVDEWASRSSNPDYKTVAVRKMKISGDKARILGLTLREAGFLVKLSRRNIIKLDGFVEDISKNVIWLVFPWEENGSLRDFVASADWEIPERISLIRDVARGVEYLHSRTPPLYHGDLKSVNVLVSSECRAVITDFGSARRLTAKDLEKGRERTGHKPQEGLLLDVKFSAATRTMTLTGDKHTLRWAAPELLNGDPPGLWSDIWALGWVGYEVDRQPYDINI</sequence>
<dbReference type="InterPro" id="IPR000719">
    <property type="entry name" value="Prot_kinase_dom"/>
</dbReference>
<dbReference type="PROSITE" id="PS50011">
    <property type="entry name" value="PROTEIN_KINASE_DOM"/>
    <property type="match status" value="1"/>
</dbReference>
<dbReference type="PANTHER" id="PTHR44329">
    <property type="entry name" value="SERINE/THREONINE-PROTEIN KINASE TNNI3K-RELATED"/>
    <property type="match status" value="1"/>
</dbReference>
<dbReference type="EMBL" id="KN822988">
    <property type="protein sequence ID" value="KIO28948.1"/>
    <property type="molecule type" value="Genomic_DNA"/>
</dbReference>
<dbReference type="Pfam" id="PF00069">
    <property type="entry name" value="Pkinase"/>
    <property type="match status" value="1"/>
</dbReference>
<feature type="region of interest" description="Disordered" evidence="1">
    <location>
        <begin position="80"/>
        <end position="127"/>
    </location>
</feature>